<comment type="caution">
    <text evidence="2">The sequence shown here is derived from an EMBL/GenBank/DDBJ whole genome shotgun (WGS) entry which is preliminary data.</text>
</comment>
<evidence type="ECO:0000313" key="3">
    <source>
        <dbReference type="Proteomes" id="UP000661507"/>
    </source>
</evidence>
<dbReference type="EMBL" id="BMKW01000010">
    <property type="protein sequence ID" value="GGJ28659.1"/>
    <property type="molecule type" value="Genomic_DNA"/>
</dbReference>
<keyword evidence="3" id="KW-1185">Reference proteome</keyword>
<protein>
    <submittedName>
        <fullName evidence="2">Uncharacterized protein</fullName>
    </submittedName>
</protein>
<organism evidence="2 3">
    <name type="scientific">Neoroseomonas lacus</name>
    <dbReference type="NCBI Taxonomy" id="287609"/>
    <lineage>
        <taxon>Bacteria</taxon>
        <taxon>Pseudomonadati</taxon>
        <taxon>Pseudomonadota</taxon>
        <taxon>Alphaproteobacteria</taxon>
        <taxon>Acetobacterales</taxon>
        <taxon>Acetobacteraceae</taxon>
        <taxon>Neoroseomonas</taxon>
    </lineage>
</organism>
<feature type="region of interest" description="Disordered" evidence="1">
    <location>
        <begin position="1"/>
        <end position="51"/>
    </location>
</feature>
<dbReference type="AlphaFoldDB" id="A0A917NU85"/>
<evidence type="ECO:0000313" key="2">
    <source>
        <dbReference type="EMBL" id="GGJ28659.1"/>
    </source>
</evidence>
<sequence length="288" mass="30176">MPNRPVTRQAAAPTTPAAERARAPKHRDFKPALARATPAATPSPARSVPATVQPAVARGPAPTATPVIARVVEPRPASAHAGPTAWSSQANADFRERIAQAERSAEHAQDGYGLRNPSSGALGRYQFVPMALRDIGWMDADGGWTAAAARQGVTDEESFLANPAAQEAAMTAFLARQETILDRGGSLAAVGENITLMDGSSLTLTEGAMVAAAHRRGAGTLARYLAHRQNTPQAPLTGSQRAAFESVEARLRGFADIAYVSERPASRLMARRGGPAAAQGRPRPDGII</sequence>
<dbReference type="Proteomes" id="UP000661507">
    <property type="component" value="Unassembled WGS sequence"/>
</dbReference>
<dbReference type="RefSeq" id="WP_188969951.1">
    <property type="nucleotide sequence ID" value="NZ_BMKW01000010.1"/>
</dbReference>
<evidence type="ECO:0000256" key="1">
    <source>
        <dbReference type="SAM" id="MobiDB-lite"/>
    </source>
</evidence>
<accession>A0A917NU85</accession>
<name>A0A917NU85_9PROT</name>
<feature type="compositionally biased region" description="Low complexity" evidence="1">
    <location>
        <begin position="1"/>
        <end position="18"/>
    </location>
</feature>
<gene>
    <name evidence="2" type="ORF">GCM10011320_39930</name>
</gene>
<proteinExistence type="predicted"/>
<feature type="compositionally biased region" description="Low complexity" evidence="1">
    <location>
        <begin position="31"/>
        <end position="50"/>
    </location>
</feature>
<reference evidence="2" key="2">
    <citation type="submission" date="2020-09" db="EMBL/GenBank/DDBJ databases">
        <authorList>
            <person name="Sun Q."/>
            <person name="Zhou Y."/>
        </authorList>
    </citation>
    <scope>NUCLEOTIDE SEQUENCE</scope>
    <source>
        <strain evidence="2">CGMCC 1.3617</strain>
    </source>
</reference>
<reference evidence="2" key="1">
    <citation type="journal article" date="2014" name="Int. J. Syst. Evol. Microbiol.">
        <title>Complete genome sequence of Corynebacterium casei LMG S-19264T (=DSM 44701T), isolated from a smear-ripened cheese.</title>
        <authorList>
            <consortium name="US DOE Joint Genome Institute (JGI-PGF)"/>
            <person name="Walter F."/>
            <person name="Albersmeier A."/>
            <person name="Kalinowski J."/>
            <person name="Ruckert C."/>
        </authorList>
    </citation>
    <scope>NUCLEOTIDE SEQUENCE</scope>
    <source>
        <strain evidence="2">CGMCC 1.3617</strain>
    </source>
</reference>